<comment type="caution">
    <text evidence="1">The sequence shown here is derived from an EMBL/GenBank/DDBJ whole genome shotgun (WGS) entry which is preliminary data.</text>
</comment>
<name>A0A4S1ZK48_9BACT</name>
<dbReference type="AlphaFoldDB" id="A0A4S1ZK48"/>
<protein>
    <submittedName>
        <fullName evidence="1">Uncharacterized protein</fullName>
    </submittedName>
</protein>
<dbReference type="Proteomes" id="UP000306630">
    <property type="component" value="Unassembled WGS sequence"/>
</dbReference>
<proteinExistence type="predicted"/>
<accession>A0A4S1ZK48</accession>
<evidence type="ECO:0000313" key="1">
    <source>
        <dbReference type="EMBL" id="TGY76697.1"/>
    </source>
</evidence>
<dbReference type="EMBL" id="SRYD01000001">
    <property type="protein sequence ID" value="TGY76697.1"/>
    <property type="molecule type" value="Genomic_DNA"/>
</dbReference>
<organism evidence="1 2">
    <name type="scientific">Muribaculum intestinale</name>
    <dbReference type="NCBI Taxonomy" id="1796646"/>
    <lineage>
        <taxon>Bacteria</taxon>
        <taxon>Pseudomonadati</taxon>
        <taxon>Bacteroidota</taxon>
        <taxon>Bacteroidia</taxon>
        <taxon>Bacteroidales</taxon>
        <taxon>Muribaculaceae</taxon>
        <taxon>Muribaculum</taxon>
    </lineage>
</organism>
<sequence length="122" mass="13795">MMFFFDTVQTFSSSGKTYKGQFLQEMAKRLEYVLVQGENAPVHIAMAMQEQASILDSKITRGRETYVDHVIDRSGDFGQISAYPVSDAVDFDKQPYFRVFYHKVARQATIPEAVALTKGGEL</sequence>
<dbReference type="RefSeq" id="WP_135957233.1">
    <property type="nucleotide sequence ID" value="NZ_CAOOOG010000027.1"/>
</dbReference>
<gene>
    <name evidence="1" type="ORF">E5333_00115</name>
</gene>
<evidence type="ECO:0000313" key="2">
    <source>
        <dbReference type="Proteomes" id="UP000306630"/>
    </source>
</evidence>
<reference evidence="1 2" key="1">
    <citation type="submission" date="2019-04" db="EMBL/GenBank/DDBJ databases">
        <title>Microbes associate with the intestines of laboratory mice.</title>
        <authorList>
            <person name="Navarre W."/>
            <person name="Wong E."/>
            <person name="Huang K."/>
            <person name="Tropini C."/>
            <person name="Ng K."/>
            <person name="Yu B."/>
        </authorList>
    </citation>
    <scope>NUCLEOTIDE SEQUENCE [LARGE SCALE GENOMIC DNA]</scope>
    <source>
        <strain evidence="1 2">NM06_A21</strain>
    </source>
</reference>